<reference evidence="12" key="1">
    <citation type="journal article" date="2023" name="G3 (Bethesda)">
        <title>Whole genome assembly and annotation of the endangered Caribbean coral Acropora cervicornis.</title>
        <authorList>
            <person name="Selwyn J.D."/>
            <person name="Vollmer S.V."/>
        </authorList>
    </citation>
    <scope>NUCLEOTIDE SEQUENCE</scope>
    <source>
        <strain evidence="12">K2</strain>
    </source>
</reference>
<feature type="transmembrane region" description="Helical" evidence="10">
    <location>
        <begin position="248"/>
        <end position="268"/>
    </location>
</feature>
<evidence type="ECO:0000256" key="2">
    <source>
        <dbReference type="ARBA" id="ARBA00022475"/>
    </source>
</evidence>
<keyword evidence="4 10" id="KW-1133">Transmembrane helix</keyword>
<keyword evidence="8" id="KW-0325">Glycoprotein</keyword>
<feature type="transmembrane region" description="Helical" evidence="10">
    <location>
        <begin position="192"/>
        <end position="218"/>
    </location>
</feature>
<evidence type="ECO:0000256" key="6">
    <source>
        <dbReference type="ARBA" id="ARBA00023136"/>
    </source>
</evidence>
<feature type="domain" description="G-protein coupled receptors family 1 profile" evidence="11">
    <location>
        <begin position="65"/>
        <end position="309"/>
    </location>
</feature>
<evidence type="ECO:0000256" key="4">
    <source>
        <dbReference type="ARBA" id="ARBA00022989"/>
    </source>
</evidence>
<keyword evidence="3 10" id="KW-0812">Transmembrane</keyword>
<comment type="caution">
    <text evidence="12">The sequence shown here is derived from an EMBL/GenBank/DDBJ whole genome shotgun (WGS) entry which is preliminary data.</text>
</comment>
<dbReference type="CDD" id="cd00637">
    <property type="entry name" value="7tm_classA_rhodopsin-like"/>
    <property type="match status" value="1"/>
</dbReference>
<evidence type="ECO:0000256" key="9">
    <source>
        <dbReference type="ARBA" id="ARBA00023224"/>
    </source>
</evidence>
<comment type="subcellular location">
    <subcellularLocation>
        <location evidence="1">Cell membrane</location>
        <topology evidence="1">Multi-pass membrane protein</topology>
    </subcellularLocation>
</comment>
<dbReference type="SUPFAM" id="SSF81321">
    <property type="entry name" value="Family A G protein-coupled receptor-like"/>
    <property type="match status" value="1"/>
</dbReference>
<dbReference type="Pfam" id="PF00001">
    <property type="entry name" value="7tm_1"/>
    <property type="match status" value="1"/>
</dbReference>
<keyword evidence="13" id="KW-1185">Reference proteome</keyword>
<dbReference type="InterPro" id="IPR000276">
    <property type="entry name" value="GPCR_Rhodpsn"/>
</dbReference>
<evidence type="ECO:0000256" key="8">
    <source>
        <dbReference type="ARBA" id="ARBA00023180"/>
    </source>
</evidence>
<organism evidence="12 13">
    <name type="scientific">Acropora cervicornis</name>
    <name type="common">Staghorn coral</name>
    <dbReference type="NCBI Taxonomy" id="6130"/>
    <lineage>
        <taxon>Eukaryota</taxon>
        <taxon>Metazoa</taxon>
        <taxon>Cnidaria</taxon>
        <taxon>Anthozoa</taxon>
        <taxon>Hexacorallia</taxon>
        <taxon>Scleractinia</taxon>
        <taxon>Astrocoeniina</taxon>
        <taxon>Acroporidae</taxon>
        <taxon>Acropora</taxon>
    </lineage>
</organism>
<keyword evidence="7 12" id="KW-0675">Receptor</keyword>
<dbReference type="PROSITE" id="PS50262">
    <property type="entry name" value="G_PROTEIN_RECEP_F1_2"/>
    <property type="match status" value="1"/>
</dbReference>
<dbReference type="GO" id="GO:0004930">
    <property type="term" value="F:G protein-coupled receptor activity"/>
    <property type="evidence" value="ECO:0007669"/>
    <property type="project" value="UniProtKB-KW"/>
</dbReference>
<dbReference type="EMBL" id="JARQWQ010000077">
    <property type="protein sequence ID" value="KAK2553431.1"/>
    <property type="molecule type" value="Genomic_DNA"/>
</dbReference>
<accession>A0AAD9Q304</accession>
<dbReference type="InterPro" id="IPR017452">
    <property type="entry name" value="GPCR_Rhodpsn_7TM"/>
</dbReference>
<evidence type="ECO:0000256" key="3">
    <source>
        <dbReference type="ARBA" id="ARBA00022692"/>
    </source>
</evidence>
<feature type="transmembrane region" description="Helical" evidence="10">
    <location>
        <begin position="51"/>
        <end position="74"/>
    </location>
</feature>
<feature type="transmembrane region" description="Helical" evidence="10">
    <location>
        <begin position="127"/>
        <end position="145"/>
    </location>
</feature>
<dbReference type="Proteomes" id="UP001249851">
    <property type="component" value="Unassembled WGS sequence"/>
</dbReference>
<keyword evidence="6 10" id="KW-0472">Membrane</keyword>
<dbReference type="PANTHER" id="PTHR24246:SF27">
    <property type="entry name" value="ADENOSINE RECEPTOR, ISOFORM A"/>
    <property type="match status" value="1"/>
</dbReference>
<evidence type="ECO:0000256" key="10">
    <source>
        <dbReference type="SAM" id="Phobius"/>
    </source>
</evidence>
<dbReference type="Gene3D" id="1.20.1070.10">
    <property type="entry name" value="Rhodopsin 7-helix transmembrane proteins"/>
    <property type="match status" value="1"/>
</dbReference>
<gene>
    <name evidence="12" type="ORF">P5673_025183</name>
</gene>
<evidence type="ECO:0000313" key="12">
    <source>
        <dbReference type="EMBL" id="KAK2553431.1"/>
    </source>
</evidence>
<keyword evidence="9" id="KW-0807">Transducer</keyword>
<sequence length="386" mass="44090">MYKGSDLLIDSLSSSTKTLKILGANQNRAKMHNNSSEISGALCSENHWMEVLATLLPIAIGILVTNTLVFILFYKQKSLRTSSNCILLGLAVCDFLTGAISIPYFLVFVSGIVPNNMYNDFVKLMPVQQRALAISTCYHILLITAEKYMAIMTPFRHHLVTKKTIFKCLAGIWLVSAFIATIQLALKKEAPLNIGYSATCLIILFLIPYTFMVYAYTVMFKKVRHRMRPPSGSMKDNLRYKRGNRRDFKCILVFAIMAAMYLCCWFPYYTFNFAVFIELITVDGPAFCKYAKITAVFTYTNSITNPLLYTFFKRDFWLALRSLASFKKQAGHWSSKRSTTLQALSRSSRSRYSNTSLLLRNRDKRNLNQEPRESLTIEYREAISSV</sequence>
<protein>
    <submittedName>
        <fullName evidence="12">QRFP-like peptide receptor</fullName>
    </submittedName>
</protein>
<dbReference type="PANTHER" id="PTHR24246">
    <property type="entry name" value="OLFACTORY RECEPTOR AND ADENOSINE RECEPTOR"/>
    <property type="match status" value="1"/>
</dbReference>
<feature type="transmembrane region" description="Helical" evidence="10">
    <location>
        <begin position="165"/>
        <end position="186"/>
    </location>
</feature>
<name>A0AAD9Q304_ACRCE</name>
<dbReference type="AlphaFoldDB" id="A0AAD9Q304"/>
<evidence type="ECO:0000259" key="11">
    <source>
        <dbReference type="PROSITE" id="PS50262"/>
    </source>
</evidence>
<evidence type="ECO:0000256" key="7">
    <source>
        <dbReference type="ARBA" id="ARBA00023170"/>
    </source>
</evidence>
<proteinExistence type="predicted"/>
<dbReference type="PRINTS" id="PR00237">
    <property type="entry name" value="GPCRRHODOPSN"/>
</dbReference>
<dbReference type="GO" id="GO:0005886">
    <property type="term" value="C:plasma membrane"/>
    <property type="evidence" value="ECO:0007669"/>
    <property type="project" value="UniProtKB-SubCell"/>
</dbReference>
<keyword evidence="5" id="KW-0297">G-protein coupled receptor</keyword>
<evidence type="ECO:0000256" key="1">
    <source>
        <dbReference type="ARBA" id="ARBA00004651"/>
    </source>
</evidence>
<evidence type="ECO:0000313" key="13">
    <source>
        <dbReference type="Proteomes" id="UP001249851"/>
    </source>
</evidence>
<keyword evidence="2" id="KW-1003">Cell membrane</keyword>
<evidence type="ECO:0000256" key="5">
    <source>
        <dbReference type="ARBA" id="ARBA00023040"/>
    </source>
</evidence>
<feature type="transmembrane region" description="Helical" evidence="10">
    <location>
        <begin position="86"/>
        <end position="107"/>
    </location>
</feature>
<reference evidence="12" key="2">
    <citation type="journal article" date="2023" name="Science">
        <title>Genomic signatures of disease resistance in endangered staghorn corals.</title>
        <authorList>
            <person name="Vollmer S.V."/>
            <person name="Selwyn J.D."/>
            <person name="Despard B.A."/>
            <person name="Roesel C.L."/>
        </authorList>
    </citation>
    <scope>NUCLEOTIDE SEQUENCE</scope>
    <source>
        <strain evidence="12">K2</strain>
    </source>
</reference>